<dbReference type="RefSeq" id="WP_378036925.1">
    <property type="nucleotide sequence ID" value="NZ_JBHSIV010000015.1"/>
</dbReference>
<dbReference type="InterPro" id="IPR050463">
    <property type="entry name" value="Gfo/Idh/MocA_oxidrdct_glycsds"/>
</dbReference>
<keyword evidence="1" id="KW-0560">Oxidoreductase</keyword>
<dbReference type="SUPFAM" id="SSF55347">
    <property type="entry name" value="Glyceraldehyde-3-phosphate dehydrogenase-like, C-terminal domain"/>
    <property type="match status" value="1"/>
</dbReference>
<dbReference type="Proteomes" id="UP001595947">
    <property type="component" value="Unassembled WGS sequence"/>
</dbReference>
<sequence>MTTTTTGWGVVGLGWVARDHVLPALAADPHARLVGVCDRDERALASLDVPTTTDLDALLALDGLDAVYVATPNHAHLPVVRAVAAAGVPVLCEKPMAHTVDDAAAMVEAVGDGLAGTAFDQRFHPAHRTIADLVAQGRLGTVTAVRIVYGCWLPPAWLPPHSREDAGNWRVDTALAGGGAAIDLAPHGIDLVGTLLGEDLESLTAVTRRRVHPYADPAADDGAVLVGATASGALVTAHVSFALPDALPRRRLEVVGTEGQLVATDTLGQVAGGTLTLHDATTGAMESVAFDPDGPFERQVAAFGAAVRGERPWPYPLARDLALHRLLLDALRHPKDSSCP</sequence>
<comment type="caution">
    <text evidence="4">The sequence shown here is derived from an EMBL/GenBank/DDBJ whole genome shotgun (WGS) entry which is preliminary data.</text>
</comment>
<dbReference type="InterPro" id="IPR000683">
    <property type="entry name" value="Gfo/Idh/MocA-like_OxRdtase_N"/>
</dbReference>
<organism evidence="4 5">
    <name type="scientific">Actinomycetospora atypica</name>
    <dbReference type="NCBI Taxonomy" id="1290095"/>
    <lineage>
        <taxon>Bacteria</taxon>
        <taxon>Bacillati</taxon>
        <taxon>Actinomycetota</taxon>
        <taxon>Actinomycetes</taxon>
        <taxon>Pseudonocardiales</taxon>
        <taxon>Pseudonocardiaceae</taxon>
        <taxon>Actinomycetospora</taxon>
    </lineage>
</organism>
<feature type="domain" description="Gfo/Idh/MocA-like oxidoreductase N-terminal" evidence="2">
    <location>
        <begin position="8"/>
        <end position="110"/>
    </location>
</feature>
<accession>A0ABV9YNR0</accession>
<dbReference type="InterPro" id="IPR036291">
    <property type="entry name" value="NAD(P)-bd_dom_sf"/>
</dbReference>
<reference evidence="5" key="1">
    <citation type="journal article" date="2019" name="Int. J. Syst. Evol. Microbiol.">
        <title>The Global Catalogue of Microorganisms (GCM) 10K type strain sequencing project: providing services to taxonomists for standard genome sequencing and annotation.</title>
        <authorList>
            <consortium name="The Broad Institute Genomics Platform"/>
            <consortium name="The Broad Institute Genome Sequencing Center for Infectious Disease"/>
            <person name="Wu L."/>
            <person name="Ma J."/>
        </authorList>
    </citation>
    <scope>NUCLEOTIDE SEQUENCE [LARGE SCALE GENOMIC DNA]</scope>
    <source>
        <strain evidence="5">CGMCC 4.7093</strain>
    </source>
</reference>
<keyword evidence="5" id="KW-1185">Reference proteome</keyword>
<dbReference type="SUPFAM" id="SSF51735">
    <property type="entry name" value="NAD(P)-binding Rossmann-fold domains"/>
    <property type="match status" value="1"/>
</dbReference>
<dbReference type="Pfam" id="PF01408">
    <property type="entry name" value="GFO_IDH_MocA"/>
    <property type="match status" value="1"/>
</dbReference>
<protein>
    <submittedName>
        <fullName evidence="4">Gfo/Idh/MocA family protein</fullName>
    </submittedName>
</protein>
<evidence type="ECO:0000313" key="4">
    <source>
        <dbReference type="EMBL" id="MFC5063576.1"/>
    </source>
</evidence>
<dbReference type="PANTHER" id="PTHR43818">
    <property type="entry name" value="BCDNA.GH03377"/>
    <property type="match status" value="1"/>
</dbReference>
<proteinExistence type="predicted"/>
<dbReference type="Gene3D" id="3.30.360.10">
    <property type="entry name" value="Dihydrodipicolinate Reductase, domain 2"/>
    <property type="match status" value="1"/>
</dbReference>
<dbReference type="EMBL" id="JBHSIV010000015">
    <property type="protein sequence ID" value="MFC5063576.1"/>
    <property type="molecule type" value="Genomic_DNA"/>
</dbReference>
<evidence type="ECO:0000313" key="5">
    <source>
        <dbReference type="Proteomes" id="UP001595947"/>
    </source>
</evidence>
<dbReference type="PANTHER" id="PTHR43818:SF11">
    <property type="entry name" value="BCDNA.GH03377"/>
    <property type="match status" value="1"/>
</dbReference>
<feature type="domain" description="GFO/IDH/MocA-like oxidoreductase" evidence="3">
    <location>
        <begin position="127"/>
        <end position="261"/>
    </location>
</feature>
<dbReference type="Pfam" id="PF22725">
    <property type="entry name" value="GFO_IDH_MocA_C3"/>
    <property type="match status" value="1"/>
</dbReference>
<evidence type="ECO:0000259" key="2">
    <source>
        <dbReference type="Pfam" id="PF01408"/>
    </source>
</evidence>
<dbReference type="Gene3D" id="3.40.50.720">
    <property type="entry name" value="NAD(P)-binding Rossmann-like Domain"/>
    <property type="match status" value="1"/>
</dbReference>
<gene>
    <name evidence="4" type="ORF">ACFPBZ_15245</name>
</gene>
<dbReference type="InterPro" id="IPR055170">
    <property type="entry name" value="GFO_IDH_MocA-like_dom"/>
</dbReference>
<evidence type="ECO:0000256" key="1">
    <source>
        <dbReference type="ARBA" id="ARBA00023002"/>
    </source>
</evidence>
<evidence type="ECO:0000259" key="3">
    <source>
        <dbReference type="Pfam" id="PF22725"/>
    </source>
</evidence>
<name>A0ABV9YNR0_9PSEU</name>